<dbReference type="GO" id="GO:0016989">
    <property type="term" value="F:sigma factor antagonist activity"/>
    <property type="evidence" value="ECO:0007669"/>
    <property type="project" value="TreeGrafter"/>
</dbReference>
<dbReference type="STRING" id="1122198.SAMN02745729_101341"/>
<dbReference type="PIRSF" id="PIRSF018266">
    <property type="entry name" value="FecR"/>
    <property type="match status" value="1"/>
</dbReference>
<dbReference type="EMBL" id="FNRJ01000001">
    <property type="protein sequence ID" value="SEA05333.1"/>
    <property type="molecule type" value="Genomic_DNA"/>
</dbReference>
<accession>A0A1H3Y183</accession>
<dbReference type="RefSeq" id="WP_091822100.1">
    <property type="nucleotide sequence ID" value="NZ_FNRJ01000001.1"/>
</dbReference>
<dbReference type="Proteomes" id="UP000242469">
    <property type="component" value="Unassembled WGS sequence"/>
</dbReference>
<reference evidence="4" key="1">
    <citation type="submission" date="2016-10" db="EMBL/GenBank/DDBJ databases">
        <authorList>
            <person name="Varghese N."/>
            <person name="Submissions S."/>
        </authorList>
    </citation>
    <scope>NUCLEOTIDE SEQUENCE [LARGE SCALE GENOMIC DNA]</scope>
    <source>
        <strain evidence="4">DSM 11526</strain>
    </source>
</reference>
<name>A0A1H3Y183_9GAMM</name>
<dbReference type="AlphaFoldDB" id="A0A1H3Y183"/>
<dbReference type="PANTHER" id="PTHR30273">
    <property type="entry name" value="PERIPLASMIC SIGNAL SENSOR AND SIGMA FACTOR ACTIVATOR FECR-RELATED"/>
    <property type="match status" value="1"/>
</dbReference>
<dbReference type="OrthoDB" id="7032198at2"/>
<dbReference type="InterPro" id="IPR006860">
    <property type="entry name" value="FecR"/>
</dbReference>
<dbReference type="Pfam" id="PF04773">
    <property type="entry name" value="FecR"/>
    <property type="match status" value="1"/>
</dbReference>
<dbReference type="PANTHER" id="PTHR30273:SF2">
    <property type="entry name" value="PROTEIN FECR"/>
    <property type="match status" value="1"/>
</dbReference>
<evidence type="ECO:0000313" key="4">
    <source>
        <dbReference type="Proteomes" id="UP000242469"/>
    </source>
</evidence>
<proteinExistence type="predicted"/>
<gene>
    <name evidence="3" type="ORF">SAMN02745729_101341</name>
</gene>
<protein>
    <submittedName>
        <fullName evidence="3">FecR family protein</fullName>
    </submittedName>
</protein>
<feature type="transmembrane region" description="Helical" evidence="1">
    <location>
        <begin position="93"/>
        <end position="110"/>
    </location>
</feature>
<keyword evidence="4" id="KW-1185">Reference proteome</keyword>
<dbReference type="Gene3D" id="2.60.120.1440">
    <property type="match status" value="1"/>
</dbReference>
<evidence type="ECO:0000259" key="2">
    <source>
        <dbReference type="Pfam" id="PF04773"/>
    </source>
</evidence>
<keyword evidence="1" id="KW-0812">Transmembrane</keyword>
<keyword evidence="1" id="KW-1133">Transmembrane helix</keyword>
<feature type="domain" description="FecR protein" evidence="2">
    <location>
        <begin position="119"/>
        <end position="216"/>
    </location>
</feature>
<keyword evidence="1" id="KW-0472">Membrane</keyword>
<evidence type="ECO:0000313" key="3">
    <source>
        <dbReference type="EMBL" id="SEA05333.1"/>
    </source>
</evidence>
<dbReference type="InterPro" id="IPR012373">
    <property type="entry name" value="Ferrdict_sens_TM"/>
</dbReference>
<sequence>MSQDSPKHAVIPRHIANEAIDLWMLLQEAGESGERRQLLERLAQWQNRSVLHKLAWQRLTSFQTDWDALHTENLQGVSRRVLGRRKALGRRQLLLAGIACGALSTGWFWSQRQPFAGVVYRTGVGEVRSLTLHNGSRVQLNTSTELYVSVGAEGEMHLRLTAGEILVETVPRKTSTATPDPAMVVQTELMRVQPLGTRFSVRVDDAYVKASLYEGGLQLDSPLAQESWQLLPGESLTLSRSGKVSRGQSNSQELAWQRRMLVVNSMPLKYFLKELSRYHHMWVRCAPSIAEYPVSGTYPIDDLSSVFKVLGDQLGVEFNTYLGVWVIARDKLS</sequence>
<evidence type="ECO:0000256" key="1">
    <source>
        <dbReference type="SAM" id="Phobius"/>
    </source>
</evidence>
<organism evidence="3 4">
    <name type="scientific">Marinobacterium iners DSM 11526</name>
    <dbReference type="NCBI Taxonomy" id="1122198"/>
    <lineage>
        <taxon>Bacteria</taxon>
        <taxon>Pseudomonadati</taxon>
        <taxon>Pseudomonadota</taxon>
        <taxon>Gammaproteobacteria</taxon>
        <taxon>Oceanospirillales</taxon>
        <taxon>Oceanospirillaceae</taxon>
        <taxon>Marinobacterium</taxon>
    </lineage>
</organism>